<evidence type="ECO:0000256" key="2">
    <source>
        <dbReference type="ARBA" id="ARBA00022737"/>
    </source>
</evidence>
<dbReference type="EMBL" id="JAJJHW010000454">
    <property type="protein sequence ID" value="KAH8385459.1"/>
    <property type="molecule type" value="Genomic_DNA"/>
</dbReference>
<sequence length="167" mass="19644">YLEAHIRSVHEGHPKPFLCRNCDKAFTRYEQLRSHMRNVHPAAVASNEASGELELICEQCNRRYSTKNALGEHLKRHAQQKPHICEHCGVAKVTRTELLTHLRIHNPDWEKFKCKQCPQLFRHKSAISRHVRVVHEGQRRFQCSHCHKRFGTHASQVRHERLHIASF</sequence>
<dbReference type="GO" id="GO:0000977">
    <property type="term" value="F:RNA polymerase II transcription regulatory region sequence-specific DNA binding"/>
    <property type="evidence" value="ECO:0007669"/>
    <property type="project" value="TreeGrafter"/>
</dbReference>
<dbReference type="Pfam" id="PF13912">
    <property type="entry name" value="zf-C2H2_6"/>
    <property type="match status" value="1"/>
</dbReference>
<comment type="caution">
    <text evidence="7">The sequence shown here is derived from an EMBL/GenBank/DDBJ whole genome shotgun (WGS) entry which is preliminary data.</text>
</comment>
<dbReference type="GO" id="GO:0005634">
    <property type="term" value="C:nucleus"/>
    <property type="evidence" value="ECO:0007669"/>
    <property type="project" value="TreeGrafter"/>
</dbReference>
<name>A0AAD4PQU9_9MUSC</name>
<dbReference type="GO" id="GO:0000981">
    <property type="term" value="F:DNA-binding transcription factor activity, RNA polymerase II-specific"/>
    <property type="evidence" value="ECO:0007669"/>
    <property type="project" value="TreeGrafter"/>
</dbReference>
<feature type="non-terminal residue" evidence="7">
    <location>
        <position position="1"/>
    </location>
</feature>
<keyword evidence="8" id="KW-1185">Reference proteome</keyword>
<dbReference type="Proteomes" id="UP001200034">
    <property type="component" value="Unassembled WGS sequence"/>
</dbReference>
<dbReference type="SMART" id="SM00355">
    <property type="entry name" value="ZnF_C2H2"/>
    <property type="match status" value="5"/>
</dbReference>
<accession>A0AAD4PQU9</accession>
<evidence type="ECO:0000313" key="8">
    <source>
        <dbReference type="Proteomes" id="UP001200034"/>
    </source>
</evidence>
<proteinExistence type="predicted"/>
<dbReference type="PANTHER" id="PTHR24409:SF295">
    <property type="entry name" value="AZ2-RELATED"/>
    <property type="match status" value="1"/>
</dbReference>
<evidence type="ECO:0000313" key="7">
    <source>
        <dbReference type="EMBL" id="KAH8385459.1"/>
    </source>
</evidence>
<keyword evidence="2" id="KW-0677">Repeat</keyword>
<evidence type="ECO:0000259" key="6">
    <source>
        <dbReference type="PROSITE" id="PS50157"/>
    </source>
</evidence>
<dbReference type="AlphaFoldDB" id="A0AAD4PQU9"/>
<organism evidence="7 8">
    <name type="scientific">Drosophila rubida</name>
    <dbReference type="NCBI Taxonomy" id="30044"/>
    <lineage>
        <taxon>Eukaryota</taxon>
        <taxon>Metazoa</taxon>
        <taxon>Ecdysozoa</taxon>
        <taxon>Arthropoda</taxon>
        <taxon>Hexapoda</taxon>
        <taxon>Insecta</taxon>
        <taxon>Pterygota</taxon>
        <taxon>Neoptera</taxon>
        <taxon>Endopterygota</taxon>
        <taxon>Diptera</taxon>
        <taxon>Brachycera</taxon>
        <taxon>Muscomorpha</taxon>
        <taxon>Ephydroidea</taxon>
        <taxon>Drosophilidae</taxon>
        <taxon>Drosophila</taxon>
    </lineage>
</organism>
<feature type="domain" description="C2H2-type" evidence="6">
    <location>
        <begin position="112"/>
        <end position="140"/>
    </location>
</feature>
<feature type="domain" description="C2H2-type" evidence="6">
    <location>
        <begin position="55"/>
        <end position="82"/>
    </location>
</feature>
<dbReference type="SUPFAM" id="SSF57667">
    <property type="entry name" value="beta-beta-alpha zinc fingers"/>
    <property type="match status" value="3"/>
</dbReference>
<evidence type="ECO:0000256" key="5">
    <source>
        <dbReference type="PROSITE-ProRule" id="PRU00042"/>
    </source>
</evidence>
<reference evidence="7" key="1">
    <citation type="journal article" date="2021" name="Mol. Ecol. Resour.">
        <title>Phylogenomic analyses of the genus Drosophila reveals genomic signals of climate adaptation.</title>
        <authorList>
            <person name="Li F."/>
            <person name="Rane R.V."/>
            <person name="Luria V."/>
            <person name="Xiong Z."/>
            <person name="Chen J."/>
            <person name="Li Z."/>
            <person name="Catullo R.A."/>
            <person name="Griffin P.C."/>
            <person name="Schiffer M."/>
            <person name="Pearce S."/>
            <person name="Lee S.F."/>
            <person name="McElroy K."/>
            <person name="Stocker A."/>
            <person name="Shirriffs J."/>
            <person name="Cockerell F."/>
            <person name="Coppin C."/>
            <person name="Sgro C.M."/>
            <person name="Karger A."/>
            <person name="Cain J.W."/>
            <person name="Weber J.A."/>
            <person name="Santpere G."/>
            <person name="Kirschner M.W."/>
            <person name="Hoffmann A.A."/>
            <person name="Oakeshott J.G."/>
            <person name="Zhang G."/>
        </authorList>
    </citation>
    <scope>NUCLEOTIDE SEQUENCE</scope>
    <source>
        <strain evidence="7">BGI-SZ-2011g</strain>
    </source>
</reference>
<gene>
    <name evidence="7" type="ORF">KR093_002232</name>
</gene>
<evidence type="ECO:0000256" key="3">
    <source>
        <dbReference type="ARBA" id="ARBA00022771"/>
    </source>
</evidence>
<evidence type="ECO:0000256" key="1">
    <source>
        <dbReference type="ARBA" id="ARBA00022723"/>
    </source>
</evidence>
<dbReference type="Gene3D" id="3.30.160.60">
    <property type="entry name" value="Classic Zinc Finger"/>
    <property type="match status" value="3"/>
</dbReference>
<dbReference type="PROSITE" id="PS50157">
    <property type="entry name" value="ZINC_FINGER_C2H2_2"/>
    <property type="match status" value="5"/>
</dbReference>
<feature type="domain" description="C2H2-type" evidence="6">
    <location>
        <begin position="17"/>
        <end position="40"/>
    </location>
</feature>
<dbReference type="PROSITE" id="PS00028">
    <property type="entry name" value="ZINC_FINGER_C2H2_1"/>
    <property type="match status" value="4"/>
</dbReference>
<dbReference type="FunFam" id="3.30.160.60:FF:000065">
    <property type="entry name" value="B-cell CLL/lymphoma 6, member B"/>
    <property type="match status" value="1"/>
</dbReference>
<feature type="domain" description="C2H2-type" evidence="6">
    <location>
        <begin position="141"/>
        <end position="167"/>
    </location>
</feature>
<dbReference type="InterPro" id="IPR013087">
    <property type="entry name" value="Znf_C2H2_type"/>
</dbReference>
<keyword evidence="4" id="KW-0862">Zinc</keyword>
<feature type="domain" description="C2H2-type" evidence="6">
    <location>
        <begin position="83"/>
        <end position="110"/>
    </location>
</feature>
<evidence type="ECO:0000256" key="4">
    <source>
        <dbReference type="ARBA" id="ARBA00022833"/>
    </source>
</evidence>
<keyword evidence="3 5" id="KW-0863">Zinc-finger</keyword>
<dbReference type="Pfam" id="PF00096">
    <property type="entry name" value="zf-C2H2"/>
    <property type="match status" value="2"/>
</dbReference>
<protein>
    <recommendedName>
        <fullName evidence="6">C2H2-type domain-containing protein</fullName>
    </recommendedName>
</protein>
<dbReference type="InterPro" id="IPR036236">
    <property type="entry name" value="Znf_C2H2_sf"/>
</dbReference>
<dbReference type="PANTHER" id="PTHR24409">
    <property type="entry name" value="ZINC FINGER PROTEIN 142"/>
    <property type="match status" value="1"/>
</dbReference>
<dbReference type="GO" id="GO:0008270">
    <property type="term" value="F:zinc ion binding"/>
    <property type="evidence" value="ECO:0007669"/>
    <property type="project" value="UniProtKB-KW"/>
</dbReference>
<keyword evidence="1" id="KW-0479">Metal-binding</keyword>